<evidence type="ECO:0000256" key="6">
    <source>
        <dbReference type="ARBA" id="ARBA00022827"/>
    </source>
</evidence>
<dbReference type="PANTHER" id="PTHR43706:SF4">
    <property type="entry name" value="NADH:UBIQUINONE REDUCTASE (NON-ELECTROGENIC)"/>
    <property type="match status" value="1"/>
</dbReference>
<keyword evidence="9" id="KW-0496">Mitochondrion</keyword>
<evidence type="ECO:0000256" key="4">
    <source>
        <dbReference type="ARBA" id="ARBA00022630"/>
    </source>
</evidence>
<comment type="similarity">
    <text evidence="3">Belongs to the NADH dehydrogenase family.</text>
</comment>
<evidence type="ECO:0000256" key="7">
    <source>
        <dbReference type="ARBA" id="ARBA00023002"/>
    </source>
</evidence>
<comment type="caution">
    <text evidence="13">The sequence shown here is derived from an EMBL/GenBank/DDBJ whole genome shotgun (WGS) entry which is preliminary data.</text>
</comment>
<reference evidence="13 14" key="1">
    <citation type="submission" date="2023-12" db="EMBL/GenBank/DDBJ databases">
        <title>A high-quality genome assembly for Dillenia turbinata (Dilleniales).</title>
        <authorList>
            <person name="Chanderbali A."/>
        </authorList>
    </citation>
    <scope>NUCLEOTIDE SEQUENCE [LARGE SCALE GENOMIC DNA]</scope>
    <source>
        <strain evidence="13">LSX21</strain>
        <tissue evidence="13">Leaf</tissue>
    </source>
</reference>
<protein>
    <submittedName>
        <fullName evidence="13">FAD/NAD(P)-binding domain</fullName>
    </submittedName>
</protein>
<dbReference type="InterPro" id="IPR045024">
    <property type="entry name" value="NDH-2"/>
</dbReference>
<dbReference type="AlphaFoldDB" id="A0AAN8VMU2"/>
<evidence type="ECO:0000256" key="2">
    <source>
        <dbReference type="ARBA" id="ARBA00004637"/>
    </source>
</evidence>
<keyword evidence="4" id="KW-0285">Flavoprotein</keyword>
<keyword evidence="5" id="KW-0472">Membrane</keyword>
<dbReference type="InterPro" id="IPR023753">
    <property type="entry name" value="FAD/NAD-binding_dom"/>
</dbReference>
<gene>
    <name evidence="13" type="ORF">RJ641_002125</name>
</gene>
<evidence type="ECO:0000256" key="8">
    <source>
        <dbReference type="ARBA" id="ARBA00023027"/>
    </source>
</evidence>
<dbReference type="EMBL" id="JBAMMX010000010">
    <property type="protein sequence ID" value="KAK6932501.1"/>
    <property type="molecule type" value="Genomic_DNA"/>
</dbReference>
<name>A0AAN8VMU2_9MAGN</name>
<proteinExistence type="inferred from homology"/>
<dbReference type="SUPFAM" id="SSF51905">
    <property type="entry name" value="FAD/NAD(P)-binding domain"/>
    <property type="match status" value="1"/>
</dbReference>
<evidence type="ECO:0000256" key="9">
    <source>
        <dbReference type="ARBA" id="ARBA00023128"/>
    </source>
</evidence>
<dbReference type="InterPro" id="IPR036188">
    <property type="entry name" value="FAD/NAD-bd_sf"/>
</dbReference>
<accession>A0AAN8VMU2</accession>
<dbReference type="Gene3D" id="3.50.50.100">
    <property type="match status" value="1"/>
</dbReference>
<organism evidence="13 14">
    <name type="scientific">Dillenia turbinata</name>
    <dbReference type="NCBI Taxonomy" id="194707"/>
    <lineage>
        <taxon>Eukaryota</taxon>
        <taxon>Viridiplantae</taxon>
        <taxon>Streptophyta</taxon>
        <taxon>Embryophyta</taxon>
        <taxon>Tracheophyta</taxon>
        <taxon>Spermatophyta</taxon>
        <taxon>Magnoliopsida</taxon>
        <taxon>eudicotyledons</taxon>
        <taxon>Gunneridae</taxon>
        <taxon>Pentapetalae</taxon>
        <taxon>Dilleniales</taxon>
        <taxon>Dilleniaceae</taxon>
        <taxon>Dillenia</taxon>
    </lineage>
</organism>
<dbReference type="PANTHER" id="PTHR43706">
    <property type="entry name" value="NADH DEHYDROGENASE"/>
    <property type="match status" value="1"/>
</dbReference>
<dbReference type="Pfam" id="PF07992">
    <property type="entry name" value="Pyr_redox_2"/>
    <property type="match status" value="1"/>
</dbReference>
<keyword evidence="7" id="KW-0560">Oxidoreductase</keyword>
<comment type="subcellular location">
    <subcellularLocation>
        <location evidence="2">Mitochondrion inner membrane</location>
        <topology evidence="2">Peripheral membrane protein</topology>
    </subcellularLocation>
    <subcellularLocation>
        <location evidence="1">Peroxisome</location>
    </subcellularLocation>
</comment>
<comment type="catalytic activity">
    <reaction evidence="11">
        <text>a ubiquinone + NADH + H(+) = a ubiquinol + NAD(+)</text>
        <dbReference type="Rhea" id="RHEA:23152"/>
        <dbReference type="Rhea" id="RHEA-COMP:9565"/>
        <dbReference type="Rhea" id="RHEA-COMP:9566"/>
        <dbReference type="ChEBI" id="CHEBI:15378"/>
        <dbReference type="ChEBI" id="CHEBI:16389"/>
        <dbReference type="ChEBI" id="CHEBI:17976"/>
        <dbReference type="ChEBI" id="CHEBI:57540"/>
        <dbReference type="ChEBI" id="CHEBI:57945"/>
    </reaction>
</comment>
<dbReference type="GO" id="GO:0005743">
    <property type="term" value="C:mitochondrial inner membrane"/>
    <property type="evidence" value="ECO:0007669"/>
    <property type="project" value="UniProtKB-SubCell"/>
</dbReference>
<dbReference type="GO" id="GO:0003954">
    <property type="term" value="F:NADH dehydrogenase activity"/>
    <property type="evidence" value="ECO:0007669"/>
    <property type="project" value="InterPro"/>
</dbReference>
<evidence type="ECO:0000256" key="11">
    <source>
        <dbReference type="ARBA" id="ARBA00049010"/>
    </source>
</evidence>
<evidence type="ECO:0000313" key="14">
    <source>
        <dbReference type="Proteomes" id="UP001370490"/>
    </source>
</evidence>
<dbReference type="Proteomes" id="UP001370490">
    <property type="component" value="Unassembled WGS sequence"/>
</dbReference>
<keyword evidence="6" id="KW-0274">FAD</keyword>
<evidence type="ECO:0000256" key="3">
    <source>
        <dbReference type="ARBA" id="ARBA00005272"/>
    </source>
</evidence>
<evidence type="ECO:0000259" key="12">
    <source>
        <dbReference type="Pfam" id="PF07992"/>
    </source>
</evidence>
<keyword evidence="10" id="KW-0576">Peroxisome</keyword>
<dbReference type="GO" id="GO:0005777">
    <property type="term" value="C:peroxisome"/>
    <property type="evidence" value="ECO:0007669"/>
    <property type="project" value="UniProtKB-SubCell"/>
</dbReference>
<sequence>MFQRFKDATCISNIKNVNQMSFWSRGISVTSQHQSATVEMVVEKSESEDDFSSFPGLEATRPGEKPVVVGTRWGACRFLKGMDTKIYDVVCFSPRNHMAFTPLLTSTCVGTQEFRSVAESVGQMLSALTQSPNSFYLANCIGLDTGKHEVYCEMVGEGELRHEPCNFKVAYGKLVIATGADPLTFNIKGVKENAFFPRKVNHAQRISKKLLLNLMLSQNPGCRKTTEV</sequence>
<evidence type="ECO:0000256" key="10">
    <source>
        <dbReference type="ARBA" id="ARBA00023140"/>
    </source>
</evidence>
<keyword evidence="14" id="KW-1185">Reference proteome</keyword>
<keyword evidence="5" id="KW-0999">Mitochondrion inner membrane</keyword>
<evidence type="ECO:0000313" key="13">
    <source>
        <dbReference type="EMBL" id="KAK6932501.1"/>
    </source>
</evidence>
<feature type="domain" description="FAD/NAD(P)-binding" evidence="12">
    <location>
        <begin position="67"/>
        <end position="211"/>
    </location>
</feature>
<evidence type="ECO:0000256" key="5">
    <source>
        <dbReference type="ARBA" id="ARBA00022792"/>
    </source>
</evidence>
<evidence type="ECO:0000256" key="1">
    <source>
        <dbReference type="ARBA" id="ARBA00004275"/>
    </source>
</evidence>
<keyword evidence="8" id="KW-0520">NAD</keyword>